<keyword evidence="1" id="KW-0732">Signal</keyword>
<comment type="caution">
    <text evidence="2">The sequence shown here is derived from an EMBL/GenBank/DDBJ whole genome shotgun (WGS) entry which is preliminary data.</text>
</comment>
<feature type="chain" id="PRO_5046549312" description="Lipoprotein" evidence="1">
    <location>
        <begin position="22"/>
        <end position="140"/>
    </location>
</feature>
<dbReference type="EMBL" id="JAPJDZ010000010">
    <property type="protein sequence ID" value="MDP5135557.1"/>
    <property type="molecule type" value="Genomic_DNA"/>
</dbReference>
<reference evidence="2 3" key="1">
    <citation type="submission" date="2022-11" db="EMBL/GenBank/DDBJ databases">
        <title>Viruses from the air-sea interface of a natural surface slick.</title>
        <authorList>
            <person name="Rahlff J."/>
            <person name="Holmfeldt K."/>
        </authorList>
    </citation>
    <scope>NUCLEOTIDE SEQUENCE [LARGE SCALE GENOMIC DNA]</scope>
    <source>
        <strain evidence="2 3">SMS4</strain>
    </source>
</reference>
<dbReference type="RefSeq" id="WP_305974577.1">
    <property type="nucleotide sequence ID" value="NZ_JAPJDZ010000010.1"/>
</dbReference>
<evidence type="ECO:0000313" key="2">
    <source>
        <dbReference type="EMBL" id="MDP5135557.1"/>
    </source>
</evidence>
<evidence type="ECO:0000256" key="1">
    <source>
        <dbReference type="SAM" id="SignalP"/>
    </source>
</evidence>
<dbReference type="Proteomes" id="UP001231109">
    <property type="component" value="Unassembled WGS sequence"/>
</dbReference>
<organism evidence="2 3">
    <name type="scientific">Rheinheimera baltica</name>
    <dbReference type="NCBI Taxonomy" id="67576"/>
    <lineage>
        <taxon>Bacteria</taxon>
        <taxon>Pseudomonadati</taxon>
        <taxon>Pseudomonadota</taxon>
        <taxon>Gammaproteobacteria</taxon>
        <taxon>Chromatiales</taxon>
        <taxon>Chromatiaceae</taxon>
        <taxon>Rheinheimera</taxon>
    </lineage>
</organism>
<name>A0ABT9HWR1_9GAMM</name>
<sequence>MQYVMCKASLLVSTLLLSACAVKPVAVLPVEQTIAQDTAPAKVVNKTTYTSQPYTPKLWSGHKVLTLSAEQCAVKGKAVLETMQFGSVVQNGNYVYGNYLQNRAAIKCVALDKGSFVYVAVAGQQKKAVEELRNEIVWQF</sequence>
<protein>
    <recommendedName>
        <fullName evidence="4">Lipoprotein</fullName>
    </recommendedName>
</protein>
<evidence type="ECO:0008006" key="4">
    <source>
        <dbReference type="Google" id="ProtNLM"/>
    </source>
</evidence>
<accession>A0ABT9HWR1</accession>
<dbReference type="PROSITE" id="PS51257">
    <property type="entry name" value="PROKAR_LIPOPROTEIN"/>
    <property type="match status" value="1"/>
</dbReference>
<feature type="signal peptide" evidence="1">
    <location>
        <begin position="1"/>
        <end position="21"/>
    </location>
</feature>
<evidence type="ECO:0000313" key="3">
    <source>
        <dbReference type="Proteomes" id="UP001231109"/>
    </source>
</evidence>
<gene>
    <name evidence="2" type="ORF">ORJ04_06290</name>
</gene>
<keyword evidence="3" id="KW-1185">Reference proteome</keyword>
<proteinExistence type="predicted"/>